<keyword evidence="2" id="KW-0804">Transcription</keyword>
<comment type="caution">
    <text evidence="4">The sequence shown here is derived from an EMBL/GenBank/DDBJ whole genome shotgun (WGS) entry which is preliminary data.</text>
</comment>
<dbReference type="Gene3D" id="1.10.10.10">
    <property type="entry name" value="Winged helix-like DNA-binding domain superfamily/Winged helix DNA-binding domain"/>
    <property type="match status" value="1"/>
</dbReference>
<dbReference type="InterPro" id="IPR003018">
    <property type="entry name" value="GAF"/>
</dbReference>
<feature type="non-terminal residue" evidence="4">
    <location>
        <position position="220"/>
    </location>
</feature>
<dbReference type="EMBL" id="SUMC01000310">
    <property type="protein sequence ID" value="TJZ91498.1"/>
    <property type="molecule type" value="Genomic_DNA"/>
</dbReference>
<dbReference type="Proteomes" id="UP000305778">
    <property type="component" value="Unassembled WGS sequence"/>
</dbReference>
<evidence type="ECO:0000259" key="3">
    <source>
        <dbReference type="PROSITE" id="PS50921"/>
    </source>
</evidence>
<dbReference type="GO" id="GO:0003723">
    <property type="term" value="F:RNA binding"/>
    <property type="evidence" value="ECO:0007669"/>
    <property type="project" value="InterPro"/>
</dbReference>
<dbReference type="Pfam" id="PF13185">
    <property type="entry name" value="GAF_2"/>
    <property type="match status" value="1"/>
</dbReference>
<dbReference type="PIRSF" id="PIRSF036625">
    <property type="entry name" value="GAF_ANTAR"/>
    <property type="match status" value="1"/>
</dbReference>
<dbReference type="InterPro" id="IPR005561">
    <property type="entry name" value="ANTAR"/>
</dbReference>
<dbReference type="OrthoDB" id="3683444at2"/>
<dbReference type="InterPro" id="IPR036388">
    <property type="entry name" value="WH-like_DNA-bd_sf"/>
</dbReference>
<gene>
    <name evidence="4" type="ORF">FCI23_55470</name>
</gene>
<dbReference type="SUPFAM" id="SSF55781">
    <property type="entry name" value="GAF domain-like"/>
    <property type="match status" value="1"/>
</dbReference>
<evidence type="ECO:0000256" key="1">
    <source>
        <dbReference type="ARBA" id="ARBA00023015"/>
    </source>
</evidence>
<dbReference type="Pfam" id="PF03861">
    <property type="entry name" value="ANTAR"/>
    <property type="match status" value="1"/>
</dbReference>
<protein>
    <submittedName>
        <fullName evidence="4">GAF and ANTAR domain-containing protein</fullName>
    </submittedName>
</protein>
<evidence type="ECO:0000256" key="2">
    <source>
        <dbReference type="ARBA" id="ARBA00023163"/>
    </source>
</evidence>
<dbReference type="InterPro" id="IPR029016">
    <property type="entry name" value="GAF-like_dom_sf"/>
</dbReference>
<dbReference type="SMART" id="SM00065">
    <property type="entry name" value="GAF"/>
    <property type="match status" value="1"/>
</dbReference>
<evidence type="ECO:0000313" key="5">
    <source>
        <dbReference type="Proteomes" id="UP000305778"/>
    </source>
</evidence>
<name>A0A4V5MVA6_9ACTN</name>
<sequence>MIDMTREHRVTEVFVEVADSLIDDFDLIDFLQQLSVRCMELLNVAAVGILLADQHDMLQTMAASDEHTRLLELFALQHDQGPCVDCYKSGQARTNINLTDPKVTAAWPAFAARAAETGFVATNALPLRLRGRVIGALALFQTDPGPLSDEDITLAQALADMATIAILQQRTLDQSQVERAQLQYALTSRIVLEQAKGILAERWHVSVDDAFAAFRGYARA</sequence>
<keyword evidence="5" id="KW-1185">Reference proteome</keyword>
<evidence type="ECO:0000313" key="4">
    <source>
        <dbReference type="EMBL" id="TJZ91498.1"/>
    </source>
</evidence>
<dbReference type="PROSITE" id="PS50921">
    <property type="entry name" value="ANTAR"/>
    <property type="match status" value="1"/>
</dbReference>
<reference evidence="4 5" key="1">
    <citation type="submission" date="2019-04" db="EMBL/GenBank/DDBJ databases">
        <title>Streptomyces oryziradicis sp. nov., a novel actinomycete isolated from rhizosphere soil of rice (Oryza sativa L.).</title>
        <authorList>
            <person name="Li C."/>
        </authorList>
    </citation>
    <scope>NUCLEOTIDE SEQUENCE [LARGE SCALE GENOMIC DNA]</scope>
    <source>
        <strain evidence="4 5">NEAU-C40</strain>
    </source>
</reference>
<dbReference type="AlphaFoldDB" id="A0A4V5MVA6"/>
<feature type="domain" description="ANTAR" evidence="3">
    <location>
        <begin position="172"/>
        <end position="220"/>
    </location>
</feature>
<dbReference type="Gene3D" id="3.30.450.40">
    <property type="match status" value="1"/>
</dbReference>
<organism evidence="4 5">
    <name type="scientific">Actinacidiphila oryziradicis</name>
    <dbReference type="NCBI Taxonomy" id="2571141"/>
    <lineage>
        <taxon>Bacteria</taxon>
        <taxon>Bacillati</taxon>
        <taxon>Actinomycetota</taxon>
        <taxon>Actinomycetes</taxon>
        <taxon>Kitasatosporales</taxon>
        <taxon>Streptomycetaceae</taxon>
        <taxon>Actinacidiphila</taxon>
    </lineage>
</organism>
<proteinExistence type="predicted"/>
<keyword evidence="1" id="KW-0805">Transcription regulation</keyword>
<accession>A0A4V5MVA6</accession>
<dbReference type="InterPro" id="IPR012074">
    <property type="entry name" value="GAF_ANTAR"/>
</dbReference>